<evidence type="ECO:0000313" key="2">
    <source>
        <dbReference type="Proteomes" id="UP000249682"/>
    </source>
</evidence>
<reference evidence="1 2" key="1">
    <citation type="submission" date="2018-05" db="EMBL/GenBank/DDBJ databases">
        <title>Evolution of small genomes with special reference to Mycobacterium leprae.</title>
        <authorList>
            <person name="Mohanty P.S."/>
            <person name="Bansal A.K."/>
            <person name="Gupta U.D."/>
            <person name="Naaz F."/>
            <person name="Dwivedi V.D."/>
            <person name="Singh H."/>
            <person name="Gupta G."/>
            <person name="Sharma S."/>
            <person name="Arora M."/>
        </authorList>
    </citation>
    <scope>NUCLEOTIDE SEQUENCE [LARGE SCALE GENOMIC DNA]</scope>
    <source>
        <strain evidence="1 2">MRHRU-235-G</strain>
    </source>
</reference>
<proteinExistence type="predicted"/>
<name>A0AAD0KSF7_MYCLR</name>
<gene>
    <name evidence="1" type="ORF">DIJ64_06660</name>
</gene>
<evidence type="ECO:0000313" key="1">
    <source>
        <dbReference type="EMBL" id="AWV47862.1"/>
    </source>
</evidence>
<dbReference type="EMBL" id="CP029543">
    <property type="protein sequence ID" value="AWV47862.1"/>
    <property type="molecule type" value="Genomic_DNA"/>
</dbReference>
<dbReference type="AlphaFoldDB" id="A0AAD0KSF7"/>
<accession>A0AAD0KSF7</accession>
<organism evidence="1 2">
    <name type="scientific">Mycobacterium leprae</name>
    <dbReference type="NCBI Taxonomy" id="1769"/>
    <lineage>
        <taxon>Bacteria</taxon>
        <taxon>Bacillati</taxon>
        <taxon>Actinomycetota</taxon>
        <taxon>Actinomycetes</taxon>
        <taxon>Mycobacteriales</taxon>
        <taxon>Mycobacteriaceae</taxon>
        <taxon>Mycobacterium</taxon>
    </lineage>
</organism>
<protein>
    <submittedName>
        <fullName evidence="1">Uncharacterized protein</fullName>
    </submittedName>
</protein>
<sequence>MEAARASVGAIPKKPGVARILRIYCGYAYDADVSYWQCGSGNQLDIWRRPDLDRDGQVPVLL</sequence>
<dbReference type="Proteomes" id="UP000249682">
    <property type="component" value="Chromosome"/>
</dbReference>